<keyword evidence="12" id="KW-1185">Reference proteome</keyword>
<dbReference type="InterPro" id="IPR047055">
    <property type="entry name" value="MotA-like"/>
</dbReference>
<dbReference type="InterPro" id="IPR000540">
    <property type="entry name" value="Flag_MotA_CS"/>
</dbReference>
<dbReference type="PANTHER" id="PTHR30433:SF2">
    <property type="entry name" value="MOTILITY PROTEIN A"/>
    <property type="match status" value="1"/>
</dbReference>
<dbReference type="RefSeq" id="WP_311662584.1">
    <property type="nucleotide sequence ID" value="NZ_JAVRHT010000010.1"/>
</dbReference>
<keyword evidence="5 9" id="KW-0812">Transmembrane</keyword>
<proteinExistence type="inferred from homology"/>
<evidence type="ECO:0000256" key="8">
    <source>
        <dbReference type="ARBA" id="ARBA00023136"/>
    </source>
</evidence>
<keyword evidence="4" id="KW-1003">Cell membrane</keyword>
<accession>A0ABU3BPM4</accession>
<dbReference type="PANTHER" id="PTHR30433">
    <property type="entry name" value="CHEMOTAXIS PROTEIN MOTA"/>
    <property type="match status" value="1"/>
</dbReference>
<feature type="transmembrane region" description="Helical" evidence="9">
    <location>
        <begin position="180"/>
        <end position="203"/>
    </location>
</feature>
<dbReference type="InterPro" id="IPR002898">
    <property type="entry name" value="MotA_ExbB_proton_chnl"/>
</dbReference>
<evidence type="ECO:0000256" key="2">
    <source>
        <dbReference type="ARBA" id="ARBA00008038"/>
    </source>
</evidence>
<evidence type="ECO:0000313" key="12">
    <source>
        <dbReference type="Proteomes" id="UP001267426"/>
    </source>
</evidence>
<evidence type="ECO:0000256" key="1">
    <source>
        <dbReference type="ARBA" id="ARBA00004651"/>
    </source>
</evidence>
<evidence type="ECO:0000313" key="11">
    <source>
        <dbReference type="EMBL" id="MDT0631241.1"/>
    </source>
</evidence>
<evidence type="ECO:0000256" key="6">
    <source>
        <dbReference type="ARBA" id="ARBA00022779"/>
    </source>
</evidence>
<feature type="transmembrane region" description="Helical" evidence="9">
    <location>
        <begin position="148"/>
        <end position="168"/>
    </location>
</feature>
<sequence length="262" mass="27823">MEKSTPIGLVAACVLVFGTILMGDGWQTFVDVPSIVIVVGGTVAALLAAFTLEQVKGVPGALKSLFGYTPPALDGLIAEFVELARLVRRDGLLALDRRLGETEDDLTRFGLEMAVDGIGPEEVDDLMQTRIDRDVGGAMFLVKFFNTAGTYAPAFGMVGTLIGLIQMLQNLSDPTAIGPAMAVAMITTFYGAFLANAVFLPLANKQKEQAEVLIKQCDVTREGVLGLVRGDSPTLMERRLRQYVGGEGGEAEAPPADMKLAA</sequence>
<keyword evidence="7 9" id="KW-1133">Transmembrane helix</keyword>
<feature type="transmembrane region" description="Helical" evidence="9">
    <location>
        <begin position="7"/>
        <end position="26"/>
    </location>
</feature>
<reference evidence="11 12" key="1">
    <citation type="submission" date="2023-09" db="EMBL/GenBank/DDBJ databases">
        <authorList>
            <person name="Rey-Velasco X."/>
        </authorList>
    </citation>
    <scope>NUCLEOTIDE SEQUENCE [LARGE SCALE GENOMIC DNA]</scope>
    <source>
        <strain evidence="11 12">F394</strain>
    </source>
</reference>
<feature type="transmembrane region" description="Helical" evidence="9">
    <location>
        <begin position="32"/>
        <end position="52"/>
    </location>
</feature>
<keyword evidence="3" id="KW-0813">Transport</keyword>
<evidence type="ECO:0000256" key="7">
    <source>
        <dbReference type="ARBA" id="ARBA00022989"/>
    </source>
</evidence>
<organism evidence="11 12">
    <name type="scientific">Rubrivirga litoralis</name>
    <dbReference type="NCBI Taxonomy" id="3075598"/>
    <lineage>
        <taxon>Bacteria</taxon>
        <taxon>Pseudomonadati</taxon>
        <taxon>Rhodothermota</taxon>
        <taxon>Rhodothermia</taxon>
        <taxon>Rhodothermales</taxon>
        <taxon>Rubricoccaceae</taxon>
        <taxon>Rubrivirga</taxon>
    </lineage>
</organism>
<evidence type="ECO:0000256" key="4">
    <source>
        <dbReference type="ARBA" id="ARBA00022475"/>
    </source>
</evidence>
<dbReference type="PROSITE" id="PS01307">
    <property type="entry name" value="MOTA"/>
    <property type="match status" value="1"/>
</dbReference>
<evidence type="ECO:0000256" key="3">
    <source>
        <dbReference type="ARBA" id="ARBA00022448"/>
    </source>
</evidence>
<dbReference type="EMBL" id="JAVRHT010000010">
    <property type="protein sequence ID" value="MDT0631241.1"/>
    <property type="molecule type" value="Genomic_DNA"/>
</dbReference>
<keyword evidence="6" id="KW-0283">Flagellar rotation</keyword>
<keyword evidence="8 9" id="KW-0472">Membrane</keyword>
<evidence type="ECO:0000256" key="9">
    <source>
        <dbReference type="SAM" id="Phobius"/>
    </source>
</evidence>
<evidence type="ECO:0000259" key="10">
    <source>
        <dbReference type="Pfam" id="PF01618"/>
    </source>
</evidence>
<feature type="domain" description="MotA/TolQ/ExbB proton channel" evidence="10">
    <location>
        <begin position="103"/>
        <end position="217"/>
    </location>
</feature>
<comment type="similarity">
    <text evidence="2">Belongs to the MotA family.</text>
</comment>
<comment type="caution">
    <text evidence="11">The sequence shown here is derived from an EMBL/GenBank/DDBJ whole genome shotgun (WGS) entry which is preliminary data.</text>
</comment>
<dbReference type="Pfam" id="PF01618">
    <property type="entry name" value="MotA_ExbB"/>
    <property type="match status" value="1"/>
</dbReference>
<dbReference type="Proteomes" id="UP001267426">
    <property type="component" value="Unassembled WGS sequence"/>
</dbReference>
<name>A0ABU3BPM4_9BACT</name>
<comment type="subcellular location">
    <subcellularLocation>
        <location evidence="1">Cell membrane</location>
        <topology evidence="1">Multi-pass membrane protein</topology>
    </subcellularLocation>
</comment>
<protein>
    <submittedName>
        <fullName evidence="11">MotA/TolQ/ExbB proton channel family protein</fullName>
    </submittedName>
</protein>
<evidence type="ECO:0000256" key="5">
    <source>
        <dbReference type="ARBA" id="ARBA00022692"/>
    </source>
</evidence>
<gene>
    <name evidence="11" type="ORF">RM540_05710</name>
</gene>